<dbReference type="Gene3D" id="1.10.357.10">
    <property type="entry name" value="Tetracycline Repressor, domain 2"/>
    <property type="match status" value="2"/>
</dbReference>
<comment type="caution">
    <text evidence="6">The sequence shown here is derived from an EMBL/GenBank/DDBJ whole genome shotgun (WGS) entry which is preliminary data.</text>
</comment>
<keyword evidence="1" id="KW-0805">Transcription regulation</keyword>
<dbReference type="Proteomes" id="UP000004816">
    <property type="component" value="Unassembled WGS sequence"/>
</dbReference>
<dbReference type="PROSITE" id="PS50977">
    <property type="entry name" value="HTH_TETR_2"/>
    <property type="match status" value="2"/>
</dbReference>
<evidence type="ECO:0000313" key="7">
    <source>
        <dbReference type="Proteomes" id="UP000004816"/>
    </source>
</evidence>
<dbReference type="InterPro" id="IPR036271">
    <property type="entry name" value="Tet_transcr_reg_TetR-rel_C_sf"/>
</dbReference>
<dbReference type="EMBL" id="ACZI02000003">
    <property type="protein sequence ID" value="EFV15098.2"/>
    <property type="molecule type" value="Genomic_DNA"/>
</dbReference>
<protein>
    <recommendedName>
        <fullName evidence="5">HTH tetR-type domain-containing protein</fullName>
    </recommendedName>
</protein>
<keyword evidence="7" id="KW-1185">Reference proteome</keyword>
<keyword evidence="2 4" id="KW-0238">DNA-binding</keyword>
<dbReference type="PROSITE" id="PS01081">
    <property type="entry name" value="HTH_TETR_1"/>
    <property type="match status" value="1"/>
</dbReference>
<dbReference type="InterPro" id="IPR001647">
    <property type="entry name" value="HTH_TetR"/>
</dbReference>
<evidence type="ECO:0000313" key="6">
    <source>
        <dbReference type="EMBL" id="EFV15098.2"/>
    </source>
</evidence>
<organism evidence="6 7">
    <name type="scientific">Segniliparus rugosus (strain ATCC BAA-974 / DSM 45345 / CCUG 50838 / CIP 108380 / JCM 13579 / CDC 945)</name>
    <dbReference type="NCBI Taxonomy" id="679197"/>
    <lineage>
        <taxon>Bacteria</taxon>
        <taxon>Bacillati</taxon>
        <taxon>Actinomycetota</taxon>
        <taxon>Actinomycetes</taxon>
        <taxon>Mycobacteriales</taxon>
        <taxon>Segniliparaceae</taxon>
        <taxon>Segniliparus</taxon>
    </lineage>
</organism>
<dbReference type="Gene3D" id="1.10.10.60">
    <property type="entry name" value="Homeodomain-like"/>
    <property type="match status" value="2"/>
</dbReference>
<dbReference type="SUPFAM" id="SSF48498">
    <property type="entry name" value="Tetracyclin repressor-like, C-terminal domain"/>
    <property type="match status" value="1"/>
</dbReference>
<evidence type="ECO:0000259" key="5">
    <source>
        <dbReference type="PROSITE" id="PS50977"/>
    </source>
</evidence>
<dbReference type="GO" id="GO:0000976">
    <property type="term" value="F:transcription cis-regulatory region binding"/>
    <property type="evidence" value="ECO:0007669"/>
    <property type="project" value="TreeGrafter"/>
</dbReference>
<dbReference type="SUPFAM" id="SSF46689">
    <property type="entry name" value="Homeodomain-like"/>
    <property type="match status" value="2"/>
</dbReference>
<sequence length="421" mass="44638">MGSLMPNTAPRSATRPPGRKTQLLRLASELFAAKGYPNVSVAQIASAAGVTAPSIYRHFLDKQAILGEAVLDAIRSLEEVTTPELTFDEFVIEMTSVTVGRPDLAVLWRWGVLHLGPEWRATIRERSRALLDRWTTSIRMLRPELGPDEARMLARAMASAVSSAIVRPGRLSSTKHASALAGVVRRTVSAQLPPPVRRDGPLAPVHVEELPVGGRREQLLGAASELFLARGFASVGVDELGAAVGISGPSVYRHFPDKQAVLAAVCLRGVRRLVGQVEAEFALLKNGGPAERLTALIRAHTSALLSSPDLVVAGSIGTVELAGPAGQEARDFLRAHVTCWTTALLQLDEMAALPANGEASPVRGATGGGLSPAEAKVIVYAALTLANDLARTKATRDRPNLEAEMTALMTCAVGLQQRPPG</sequence>
<evidence type="ECO:0000256" key="2">
    <source>
        <dbReference type="ARBA" id="ARBA00023125"/>
    </source>
</evidence>
<dbReference type="OrthoDB" id="4456617at2"/>
<dbReference type="InterPro" id="IPR050109">
    <property type="entry name" value="HTH-type_TetR-like_transc_reg"/>
</dbReference>
<evidence type="ECO:0000256" key="4">
    <source>
        <dbReference type="PROSITE-ProRule" id="PRU00335"/>
    </source>
</evidence>
<dbReference type="Pfam" id="PF00440">
    <property type="entry name" value="TetR_N"/>
    <property type="match status" value="2"/>
</dbReference>
<dbReference type="PRINTS" id="PR00455">
    <property type="entry name" value="HTHTETR"/>
</dbReference>
<dbReference type="AlphaFoldDB" id="E5XKI6"/>
<dbReference type="HOGENOM" id="CLU_055812_0_0_11"/>
<evidence type="ECO:0000256" key="1">
    <source>
        <dbReference type="ARBA" id="ARBA00023015"/>
    </source>
</evidence>
<dbReference type="PANTHER" id="PTHR30055">
    <property type="entry name" value="HTH-TYPE TRANSCRIPTIONAL REGULATOR RUTR"/>
    <property type="match status" value="1"/>
</dbReference>
<feature type="domain" description="HTH tetR-type" evidence="5">
    <location>
        <begin position="17"/>
        <end position="77"/>
    </location>
</feature>
<gene>
    <name evidence="6" type="ORF">HMPREF9336_00004</name>
</gene>
<dbReference type="InterPro" id="IPR009057">
    <property type="entry name" value="Homeodomain-like_sf"/>
</dbReference>
<accession>E5XKI6</accession>
<feature type="DNA-binding region" description="H-T-H motif" evidence="4">
    <location>
        <begin position="236"/>
        <end position="255"/>
    </location>
</feature>
<dbReference type="eggNOG" id="COG1309">
    <property type="taxonomic scope" value="Bacteria"/>
</dbReference>
<evidence type="ECO:0000256" key="3">
    <source>
        <dbReference type="ARBA" id="ARBA00023163"/>
    </source>
</evidence>
<dbReference type="STRING" id="679197.HMPREF9336_00004"/>
<proteinExistence type="predicted"/>
<name>E5XKI6_SEGRC</name>
<dbReference type="GO" id="GO:0003700">
    <property type="term" value="F:DNA-binding transcription factor activity"/>
    <property type="evidence" value="ECO:0007669"/>
    <property type="project" value="TreeGrafter"/>
</dbReference>
<dbReference type="RefSeq" id="WP_021030453.1">
    <property type="nucleotide sequence ID" value="NZ_KI391954.1"/>
</dbReference>
<feature type="domain" description="HTH tetR-type" evidence="5">
    <location>
        <begin position="213"/>
        <end position="273"/>
    </location>
</feature>
<dbReference type="InterPro" id="IPR023772">
    <property type="entry name" value="DNA-bd_HTH_TetR-type_CS"/>
</dbReference>
<feature type="DNA-binding region" description="H-T-H motif" evidence="4">
    <location>
        <begin position="40"/>
        <end position="59"/>
    </location>
</feature>
<dbReference type="PANTHER" id="PTHR30055:SF234">
    <property type="entry name" value="HTH-TYPE TRANSCRIPTIONAL REGULATOR BETI"/>
    <property type="match status" value="1"/>
</dbReference>
<reference evidence="6 7" key="1">
    <citation type="journal article" date="2011" name="Stand. Genomic Sci.">
        <title>High quality draft genome sequence of Segniliparus rugosus CDC 945(T)= (ATCC BAA-974(T)).</title>
        <authorList>
            <person name="Earl A.M."/>
            <person name="Desjardins C.A."/>
            <person name="Fitzgerald M.G."/>
            <person name="Arachchi H.M."/>
            <person name="Zeng Q."/>
            <person name="Mehta T."/>
            <person name="Griggs A."/>
            <person name="Birren B.W."/>
            <person name="Toney N.C."/>
            <person name="Carr J."/>
            <person name="Posey J."/>
            <person name="Butler W.R."/>
        </authorList>
    </citation>
    <scope>NUCLEOTIDE SEQUENCE [LARGE SCALE GENOMIC DNA]</scope>
    <source>
        <strain evidence="7">ATCC BAA-974 / DSM 45345 / CCUG 50838 / CIP 108380 / JCM 13579 / CDC 945</strain>
    </source>
</reference>
<keyword evidence="3" id="KW-0804">Transcription</keyword>